<dbReference type="Proteomes" id="UP000054007">
    <property type="component" value="Unassembled WGS sequence"/>
</dbReference>
<evidence type="ECO:0000313" key="2">
    <source>
        <dbReference type="EMBL" id="KIY63768.1"/>
    </source>
</evidence>
<keyword evidence="1" id="KW-1133">Transmembrane helix</keyword>
<keyword evidence="1" id="KW-0472">Membrane</keyword>
<reference evidence="2 3" key="1">
    <citation type="journal article" date="2015" name="Fungal Genet. Biol.">
        <title>Evolution of novel wood decay mechanisms in Agaricales revealed by the genome sequences of Fistulina hepatica and Cylindrobasidium torrendii.</title>
        <authorList>
            <person name="Floudas D."/>
            <person name="Held B.W."/>
            <person name="Riley R."/>
            <person name="Nagy L.G."/>
            <person name="Koehler G."/>
            <person name="Ransdell A.S."/>
            <person name="Younus H."/>
            <person name="Chow J."/>
            <person name="Chiniquy J."/>
            <person name="Lipzen A."/>
            <person name="Tritt A."/>
            <person name="Sun H."/>
            <person name="Haridas S."/>
            <person name="LaButti K."/>
            <person name="Ohm R.A."/>
            <person name="Kues U."/>
            <person name="Blanchette R.A."/>
            <person name="Grigoriev I.V."/>
            <person name="Minto R.E."/>
            <person name="Hibbett D.S."/>
        </authorList>
    </citation>
    <scope>NUCLEOTIDE SEQUENCE [LARGE SCALE GENOMIC DNA]</scope>
    <source>
        <strain evidence="2 3">FP15055 ss-10</strain>
    </source>
</reference>
<dbReference type="EMBL" id="KN880674">
    <property type="protein sequence ID" value="KIY63768.1"/>
    <property type="molecule type" value="Genomic_DNA"/>
</dbReference>
<protein>
    <submittedName>
        <fullName evidence="2">Uncharacterized protein</fullName>
    </submittedName>
</protein>
<accession>A0A0D7AZJ0</accession>
<keyword evidence="1" id="KW-0812">Transmembrane</keyword>
<keyword evidence="3" id="KW-1185">Reference proteome</keyword>
<name>A0A0D7AZJ0_9AGAR</name>
<organism evidence="2 3">
    <name type="scientific">Cylindrobasidium torrendii FP15055 ss-10</name>
    <dbReference type="NCBI Taxonomy" id="1314674"/>
    <lineage>
        <taxon>Eukaryota</taxon>
        <taxon>Fungi</taxon>
        <taxon>Dikarya</taxon>
        <taxon>Basidiomycota</taxon>
        <taxon>Agaricomycotina</taxon>
        <taxon>Agaricomycetes</taxon>
        <taxon>Agaricomycetidae</taxon>
        <taxon>Agaricales</taxon>
        <taxon>Marasmiineae</taxon>
        <taxon>Physalacriaceae</taxon>
        <taxon>Cylindrobasidium</taxon>
    </lineage>
</organism>
<evidence type="ECO:0000256" key="1">
    <source>
        <dbReference type="SAM" id="Phobius"/>
    </source>
</evidence>
<evidence type="ECO:0000313" key="3">
    <source>
        <dbReference type="Proteomes" id="UP000054007"/>
    </source>
</evidence>
<proteinExistence type="predicted"/>
<dbReference type="AlphaFoldDB" id="A0A0D7AZJ0"/>
<sequence length="91" mass="10554">MWSSMLLYSVSCYTVFNLFWLSLHLRPRVAVRRVLLHEFQASPRVRLPQGRPSIIDHFDIPKCSSSLRVYDFDFGTCTCPPSACTLTFLVR</sequence>
<feature type="transmembrane region" description="Helical" evidence="1">
    <location>
        <begin position="6"/>
        <end position="23"/>
    </location>
</feature>
<gene>
    <name evidence="2" type="ORF">CYLTODRAFT_125550</name>
</gene>